<evidence type="ECO:0000313" key="2">
    <source>
        <dbReference type="EMBL" id="AKS41607.1"/>
    </source>
</evidence>
<organism evidence="2 3">
    <name type="scientific">Wenzhouxiangella marina</name>
    <dbReference type="NCBI Taxonomy" id="1579979"/>
    <lineage>
        <taxon>Bacteria</taxon>
        <taxon>Pseudomonadati</taxon>
        <taxon>Pseudomonadota</taxon>
        <taxon>Gammaproteobacteria</taxon>
        <taxon>Chromatiales</taxon>
        <taxon>Wenzhouxiangellaceae</taxon>
        <taxon>Wenzhouxiangella</taxon>
    </lineage>
</organism>
<dbReference type="STRING" id="1579979.WM2015_1233"/>
<dbReference type="PATRIC" id="fig|1579979.3.peg.1262"/>
<proteinExistence type="predicted"/>
<dbReference type="Gene3D" id="6.10.140.1340">
    <property type="match status" value="1"/>
</dbReference>
<feature type="domain" description="Inner membrane protein YgaP-like transmembrane" evidence="1">
    <location>
        <begin position="2"/>
        <end position="57"/>
    </location>
</feature>
<dbReference type="Proteomes" id="UP000066624">
    <property type="component" value="Chromosome"/>
</dbReference>
<dbReference type="EMBL" id="CP012154">
    <property type="protein sequence ID" value="AKS41607.1"/>
    <property type="molecule type" value="Genomic_DNA"/>
</dbReference>
<keyword evidence="3" id="KW-1185">Reference proteome</keyword>
<protein>
    <submittedName>
        <fullName evidence="2">Sulfurtransferase</fullName>
    </submittedName>
</protein>
<accession>A0A0K0XVF6</accession>
<reference evidence="2 3" key="1">
    <citation type="submission" date="2015-07" db="EMBL/GenBank/DDBJ databases">
        <authorList>
            <person name="Noorani M."/>
        </authorList>
    </citation>
    <scope>NUCLEOTIDE SEQUENCE [LARGE SCALE GENOMIC DNA]</scope>
    <source>
        <strain evidence="2 3">KCTC 42284</strain>
    </source>
</reference>
<sequence length="67" mass="7417">MNIDRIVFAFAGLVILLSLGLSQVHSVYWLWLTAFVGLNMFQAAFTGFCPLAMILKAMGRKPGHAFN</sequence>
<dbReference type="OrthoDB" id="9799383at2"/>
<evidence type="ECO:0000259" key="1">
    <source>
        <dbReference type="Pfam" id="PF11127"/>
    </source>
</evidence>
<keyword evidence="2" id="KW-0808">Transferase</keyword>
<dbReference type="RefSeq" id="WP_049726995.1">
    <property type="nucleotide sequence ID" value="NZ_CP012154.1"/>
</dbReference>
<dbReference type="InterPro" id="IPR021309">
    <property type="entry name" value="YgaP-like_TM"/>
</dbReference>
<evidence type="ECO:0000313" key="3">
    <source>
        <dbReference type="Proteomes" id="UP000066624"/>
    </source>
</evidence>
<dbReference type="AlphaFoldDB" id="A0A0K0XVF6"/>
<dbReference type="Pfam" id="PF11127">
    <property type="entry name" value="YgaP-like_TM"/>
    <property type="match status" value="1"/>
</dbReference>
<name>A0A0K0XVF6_9GAMM</name>
<dbReference type="GO" id="GO:0016740">
    <property type="term" value="F:transferase activity"/>
    <property type="evidence" value="ECO:0007669"/>
    <property type="project" value="UniProtKB-KW"/>
</dbReference>
<gene>
    <name evidence="2" type="ORF">WM2015_1233</name>
</gene>
<dbReference type="KEGG" id="wma:WM2015_1233"/>